<protein>
    <recommendedName>
        <fullName evidence="7">Phosphatidate cytidylyltransferase</fullName>
        <ecNumber evidence="6">2.7.7.41</ecNumber>
    </recommendedName>
    <alternativeName>
        <fullName evidence="20">CDP-DAG synthase</fullName>
    </alternativeName>
    <alternativeName>
        <fullName evidence="22">CDP-DG synthase</fullName>
    </alternativeName>
    <alternativeName>
        <fullName evidence="18">CDP-diacylglycerol synthase</fullName>
    </alternativeName>
    <alternativeName>
        <fullName evidence="21">CDP-diglyceride pyrophosphorylase</fullName>
    </alternativeName>
    <alternativeName>
        <fullName evidence="23">CDP-diglyceride synthase</fullName>
    </alternativeName>
    <alternativeName>
        <fullName evidence="19">CTP:phosphatidate cytidylyltransferase</fullName>
    </alternativeName>
</protein>
<keyword evidence="15 24" id="KW-0472">Membrane</keyword>
<dbReference type="Pfam" id="PF01148">
    <property type="entry name" value="CTP_transf_1"/>
    <property type="match status" value="1"/>
</dbReference>
<feature type="transmembrane region" description="Helical" evidence="24">
    <location>
        <begin position="154"/>
        <end position="173"/>
    </location>
</feature>
<feature type="transmembrane region" description="Helical" evidence="24">
    <location>
        <begin position="70"/>
        <end position="88"/>
    </location>
</feature>
<keyword evidence="17" id="KW-1208">Phospholipid metabolism</keyword>
<feature type="transmembrane region" description="Helical" evidence="24">
    <location>
        <begin position="220"/>
        <end position="239"/>
    </location>
</feature>
<dbReference type="PANTHER" id="PTHR46382">
    <property type="entry name" value="PHOSPHATIDATE CYTIDYLYLTRANSFERASE"/>
    <property type="match status" value="1"/>
</dbReference>
<comment type="caution">
    <text evidence="25">The sequence shown here is derived from an EMBL/GenBank/DDBJ whole genome shotgun (WGS) entry which is preliminary data.</text>
</comment>
<dbReference type="EC" id="2.7.7.41" evidence="6"/>
<comment type="subcellular location">
    <subcellularLocation>
        <location evidence="2">Cell membrane</location>
        <topology evidence="2">Multi-pass membrane protein</topology>
    </subcellularLocation>
</comment>
<feature type="transmembrane region" description="Helical" evidence="24">
    <location>
        <begin position="47"/>
        <end position="63"/>
    </location>
</feature>
<evidence type="ECO:0000256" key="19">
    <source>
        <dbReference type="ARBA" id="ARBA00031825"/>
    </source>
</evidence>
<comment type="catalytic activity">
    <reaction evidence="1">
        <text>a 1,2-diacyl-sn-glycero-3-phosphate + CTP + H(+) = a CDP-1,2-diacyl-sn-glycerol + diphosphate</text>
        <dbReference type="Rhea" id="RHEA:16229"/>
        <dbReference type="ChEBI" id="CHEBI:15378"/>
        <dbReference type="ChEBI" id="CHEBI:33019"/>
        <dbReference type="ChEBI" id="CHEBI:37563"/>
        <dbReference type="ChEBI" id="CHEBI:58332"/>
        <dbReference type="ChEBI" id="CHEBI:58608"/>
        <dbReference type="EC" id="2.7.7.41"/>
    </reaction>
</comment>
<name>A0ABP1F2V1_9FLAO</name>
<dbReference type="RefSeq" id="WP_348727122.1">
    <property type="nucleotide sequence ID" value="NZ_OZ040189.1"/>
</dbReference>
<feature type="transmembrane region" description="Helical" evidence="24">
    <location>
        <begin position="194"/>
        <end position="214"/>
    </location>
</feature>
<comment type="pathway">
    <text evidence="4">Lipid metabolism.</text>
</comment>
<keyword evidence="16" id="KW-0594">Phospholipid biosynthesis</keyword>
<evidence type="ECO:0000256" key="8">
    <source>
        <dbReference type="ARBA" id="ARBA00022475"/>
    </source>
</evidence>
<sequence length="282" mass="32173">MATVIQKTYICCSLKIYNMRDLLTRSVSALIYAAVFITAIFFSKESYLAIIGIFSLISLWEFSKIIQSKNYISFIILAVLSTITVYVLDKEYPAILLAFSLFCLAILLYYLFSLKKIHYSNTQQKIFLKYIYIVLPFFYLAKLPFINSEYTPSIILYIILLIWTNDSFAYLVGKNFGKHKLFEKVSPKKTIEGFLGGLLFAILAGFIIAKNSIIFSVADWIIIAIIVSIMGNLGDLVESKFKRQANVKDSGTIMPGHGGLLDRLDSLFFLAPFVYLYIHYIM</sequence>
<keyword evidence="14" id="KW-0443">Lipid metabolism</keyword>
<accession>A0ABP1F2V1</accession>
<evidence type="ECO:0000256" key="17">
    <source>
        <dbReference type="ARBA" id="ARBA00023264"/>
    </source>
</evidence>
<comment type="pathway">
    <text evidence="3">Phospholipid metabolism; CDP-diacylglycerol biosynthesis; CDP-diacylglycerol from sn-glycerol 3-phosphate: step 3/3.</text>
</comment>
<evidence type="ECO:0000256" key="15">
    <source>
        <dbReference type="ARBA" id="ARBA00023136"/>
    </source>
</evidence>
<keyword evidence="11 24" id="KW-0812">Transmembrane</keyword>
<evidence type="ECO:0000256" key="16">
    <source>
        <dbReference type="ARBA" id="ARBA00023209"/>
    </source>
</evidence>
<evidence type="ECO:0000256" key="14">
    <source>
        <dbReference type="ARBA" id="ARBA00023098"/>
    </source>
</evidence>
<evidence type="ECO:0000256" key="21">
    <source>
        <dbReference type="ARBA" id="ARBA00032396"/>
    </source>
</evidence>
<evidence type="ECO:0000256" key="1">
    <source>
        <dbReference type="ARBA" id="ARBA00001698"/>
    </source>
</evidence>
<organism evidence="25 26">
    <name type="scientific">Tenacibaculum polynesiense</name>
    <dbReference type="NCBI Taxonomy" id="3137857"/>
    <lineage>
        <taxon>Bacteria</taxon>
        <taxon>Pseudomonadati</taxon>
        <taxon>Bacteroidota</taxon>
        <taxon>Flavobacteriia</taxon>
        <taxon>Flavobacteriales</taxon>
        <taxon>Flavobacteriaceae</taxon>
        <taxon>Tenacibaculum</taxon>
    </lineage>
</organism>
<evidence type="ECO:0000256" key="4">
    <source>
        <dbReference type="ARBA" id="ARBA00005189"/>
    </source>
</evidence>
<gene>
    <name evidence="25" type="ORF">T190423A01A_70083</name>
</gene>
<evidence type="ECO:0000256" key="3">
    <source>
        <dbReference type="ARBA" id="ARBA00005119"/>
    </source>
</evidence>
<evidence type="ECO:0000256" key="20">
    <source>
        <dbReference type="ARBA" id="ARBA00032253"/>
    </source>
</evidence>
<comment type="similarity">
    <text evidence="5">Belongs to the CDS family.</text>
</comment>
<evidence type="ECO:0000256" key="12">
    <source>
        <dbReference type="ARBA" id="ARBA00022695"/>
    </source>
</evidence>
<feature type="transmembrane region" description="Helical" evidence="24">
    <location>
        <begin position="126"/>
        <end position="142"/>
    </location>
</feature>
<reference evidence="25 26" key="1">
    <citation type="submission" date="2024-05" db="EMBL/GenBank/DDBJ databases">
        <authorList>
            <person name="Duchaud E."/>
        </authorList>
    </citation>
    <scope>NUCLEOTIDE SEQUENCE [LARGE SCALE GENOMIC DNA]</scope>
    <source>
        <strain evidence="25">Ena-SAMPLE-TAB-13-05-2024-13:56:06:370-140308</strain>
    </source>
</reference>
<proteinExistence type="inferred from homology"/>
<evidence type="ECO:0000256" key="9">
    <source>
        <dbReference type="ARBA" id="ARBA00022516"/>
    </source>
</evidence>
<evidence type="ECO:0000256" key="7">
    <source>
        <dbReference type="ARBA" id="ARBA00019373"/>
    </source>
</evidence>
<dbReference type="Proteomes" id="UP001497527">
    <property type="component" value="Unassembled WGS sequence"/>
</dbReference>
<evidence type="ECO:0000256" key="22">
    <source>
        <dbReference type="ARBA" id="ARBA00032743"/>
    </source>
</evidence>
<evidence type="ECO:0000256" key="18">
    <source>
        <dbReference type="ARBA" id="ARBA00029893"/>
    </source>
</evidence>
<keyword evidence="10 25" id="KW-0808">Transferase</keyword>
<keyword evidence="9" id="KW-0444">Lipid biosynthesis</keyword>
<evidence type="ECO:0000256" key="23">
    <source>
        <dbReference type="ARBA" id="ARBA00033406"/>
    </source>
</evidence>
<evidence type="ECO:0000256" key="13">
    <source>
        <dbReference type="ARBA" id="ARBA00022989"/>
    </source>
</evidence>
<keyword evidence="8" id="KW-1003">Cell membrane</keyword>
<keyword evidence="26" id="KW-1185">Reference proteome</keyword>
<dbReference type="GO" id="GO:0004605">
    <property type="term" value="F:phosphatidate cytidylyltransferase activity"/>
    <property type="evidence" value="ECO:0007669"/>
    <property type="project" value="UniProtKB-EC"/>
</dbReference>
<dbReference type="EMBL" id="CAXJIO010000016">
    <property type="protein sequence ID" value="CAL2104390.1"/>
    <property type="molecule type" value="Genomic_DNA"/>
</dbReference>
<evidence type="ECO:0000256" key="2">
    <source>
        <dbReference type="ARBA" id="ARBA00004651"/>
    </source>
</evidence>
<evidence type="ECO:0000256" key="5">
    <source>
        <dbReference type="ARBA" id="ARBA00010185"/>
    </source>
</evidence>
<keyword evidence="13 24" id="KW-1133">Transmembrane helix</keyword>
<keyword evidence="12 25" id="KW-0548">Nucleotidyltransferase</keyword>
<dbReference type="PANTHER" id="PTHR46382:SF1">
    <property type="entry name" value="PHOSPHATIDATE CYTIDYLYLTRANSFERASE"/>
    <property type="match status" value="1"/>
</dbReference>
<feature type="transmembrane region" description="Helical" evidence="24">
    <location>
        <begin position="22"/>
        <end position="41"/>
    </location>
</feature>
<evidence type="ECO:0000256" key="11">
    <source>
        <dbReference type="ARBA" id="ARBA00022692"/>
    </source>
</evidence>
<evidence type="ECO:0000313" key="25">
    <source>
        <dbReference type="EMBL" id="CAL2104390.1"/>
    </source>
</evidence>
<feature type="transmembrane region" description="Helical" evidence="24">
    <location>
        <begin position="94"/>
        <end position="114"/>
    </location>
</feature>
<evidence type="ECO:0000256" key="10">
    <source>
        <dbReference type="ARBA" id="ARBA00022679"/>
    </source>
</evidence>
<evidence type="ECO:0000313" key="26">
    <source>
        <dbReference type="Proteomes" id="UP001497527"/>
    </source>
</evidence>
<evidence type="ECO:0000256" key="24">
    <source>
        <dbReference type="SAM" id="Phobius"/>
    </source>
</evidence>
<evidence type="ECO:0000256" key="6">
    <source>
        <dbReference type="ARBA" id="ARBA00012487"/>
    </source>
</evidence>